<proteinExistence type="predicted"/>
<name>A0AAV7WHQ2_PLEWA</name>
<dbReference type="AlphaFoldDB" id="A0AAV7WHQ2"/>
<evidence type="ECO:0000313" key="2">
    <source>
        <dbReference type="Proteomes" id="UP001066276"/>
    </source>
</evidence>
<reference evidence="1" key="1">
    <citation type="journal article" date="2022" name="bioRxiv">
        <title>Sequencing and chromosome-scale assembly of the giantPleurodeles waltlgenome.</title>
        <authorList>
            <person name="Brown T."/>
            <person name="Elewa A."/>
            <person name="Iarovenko S."/>
            <person name="Subramanian E."/>
            <person name="Araus A.J."/>
            <person name="Petzold A."/>
            <person name="Susuki M."/>
            <person name="Suzuki K.-i.T."/>
            <person name="Hayashi T."/>
            <person name="Toyoda A."/>
            <person name="Oliveira C."/>
            <person name="Osipova E."/>
            <person name="Leigh N.D."/>
            <person name="Simon A."/>
            <person name="Yun M.H."/>
        </authorList>
    </citation>
    <scope>NUCLEOTIDE SEQUENCE</scope>
    <source>
        <strain evidence="1">20211129_DDA</strain>
        <tissue evidence="1">Liver</tissue>
    </source>
</reference>
<evidence type="ECO:0000313" key="1">
    <source>
        <dbReference type="EMBL" id="KAJ1213560.1"/>
    </source>
</evidence>
<sequence>MRVCASRRRRFAATACHRLLLPEGGSLPLLWGTELVTAGGGLGVTCRSLRVRRRNSMGPCCQTGLAELAARLQVLDVV</sequence>
<keyword evidence="2" id="KW-1185">Reference proteome</keyword>
<protein>
    <submittedName>
        <fullName evidence="1">Uncharacterized protein</fullName>
    </submittedName>
</protein>
<dbReference type="EMBL" id="JANPWB010000001">
    <property type="protein sequence ID" value="KAJ1213560.1"/>
    <property type="molecule type" value="Genomic_DNA"/>
</dbReference>
<organism evidence="1 2">
    <name type="scientific">Pleurodeles waltl</name>
    <name type="common">Iberian ribbed newt</name>
    <dbReference type="NCBI Taxonomy" id="8319"/>
    <lineage>
        <taxon>Eukaryota</taxon>
        <taxon>Metazoa</taxon>
        <taxon>Chordata</taxon>
        <taxon>Craniata</taxon>
        <taxon>Vertebrata</taxon>
        <taxon>Euteleostomi</taxon>
        <taxon>Amphibia</taxon>
        <taxon>Batrachia</taxon>
        <taxon>Caudata</taxon>
        <taxon>Salamandroidea</taxon>
        <taxon>Salamandridae</taxon>
        <taxon>Pleurodelinae</taxon>
        <taxon>Pleurodeles</taxon>
    </lineage>
</organism>
<dbReference type="Proteomes" id="UP001066276">
    <property type="component" value="Chromosome 1_1"/>
</dbReference>
<accession>A0AAV7WHQ2</accession>
<gene>
    <name evidence="1" type="ORF">NDU88_001194</name>
</gene>
<comment type="caution">
    <text evidence="1">The sequence shown here is derived from an EMBL/GenBank/DDBJ whole genome shotgun (WGS) entry which is preliminary data.</text>
</comment>